<dbReference type="EMBL" id="BQKY01000016">
    <property type="protein sequence ID" value="GJN94249.1"/>
    <property type="molecule type" value="Genomic_DNA"/>
</dbReference>
<evidence type="ECO:0000313" key="4">
    <source>
        <dbReference type="EMBL" id="GJN94249.1"/>
    </source>
</evidence>
<dbReference type="GO" id="GO:0018580">
    <property type="term" value="F:nitronate monooxygenase activity"/>
    <property type="evidence" value="ECO:0007669"/>
    <property type="project" value="InterPro"/>
</dbReference>
<dbReference type="Proteomes" id="UP001342314">
    <property type="component" value="Unassembled WGS sequence"/>
</dbReference>
<dbReference type="PANTHER" id="PTHR32332:SF31">
    <property type="entry name" value="2-NITROPROPANE DIOXYGENASE FAMILY, PUTATIVE (AFU_ORTHOLOGUE AFUA_2G09850)-RELATED"/>
    <property type="match status" value="1"/>
</dbReference>
<evidence type="ECO:0000256" key="3">
    <source>
        <dbReference type="ARBA" id="ARBA00023002"/>
    </source>
</evidence>
<dbReference type="Gene3D" id="3.20.20.70">
    <property type="entry name" value="Aldolase class I"/>
    <property type="match status" value="1"/>
</dbReference>
<evidence type="ECO:0008006" key="6">
    <source>
        <dbReference type="Google" id="ProtNLM"/>
    </source>
</evidence>
<evidence type="ECO:0000256" key="1">
    <source>
        <dbReference type="ARBA" id="ARBA00022630"/>
    </source>
</evidence>
<gene>
    <name evidence="4" type="ORF">Rhopal_007323-T1</name>
</gene>
<evidence type="ECO:0000256" key="2">
    <source>
        <dbReference type="ARBA" id="ARBA00022643"/>
    </source>
</evidence>
<accession>A0AAV5GYI8</accession>
<evidence type="ECO:0000313" key="5">
    <source>
        <dbReference type="Proteomes" id="UP001342314"/>
    </source>
</evidence>
<dbReference type="InterPro" id="IPR004136">
    <property type="entry name" value="NMO"/>
</dbReference>
<dbReference type="AlphaFoldDB" id="A0AAV5GYI8"/>
<name>A0AAV5GYI8_9BASI</name>
<keyword evidence="1" id="KW-0285">Flavoprotein</keyword>
<keyword evidence="5" id="KW-1185">Reference proteome</keyword>
<keyword evidence="2" id="KW-0288">FMN</keyword>
<proteinExistence type="predicted"/>
<dbReference type="PANTHER" id="PTHR32332">
    <property type="entry name" value="2-NITROPROPANE DIOXYGENASE"/>
    <property type="match status" value="1"/>
</dbReference>
<sequence>MAAVAGGRLAGEVHKAGGIGLVAAGHVPFENLQKEITLSKQVLGLEERDDLPLGVGLMCWRLESPHLPTDLAATEPERWLRYVIHSARARHLWLGFSATGDYKSWIERARAVEAEQVEGEQRKEKLRILLILQREQEVKEALQYEGLDAIVLQGLEAGGHVATEDRGHRLADFISRFSSHLPSVKPPFLLAAGGLSSARSVADVLSQGVAAVVPGTALCVADEALLPPKQKELLIRTGDGMTVKGMQWDRARGSVGWPEGIDGHGIRNITHEELVEAGKEADAKERYARAVKEGDLDRIVTWAGAGVADVKRTAPVREIMQDLLSETERTT</sequence>
<reference evidence="4 5" key="1">
    <citation type="submission" date="2021-12" db="EMBL/GenBank/DDBJ databases">
        <title>High titer production of polyol ester of fatty acids by Rhodotorula paludigena BS15 towards product separation-free biomass refinery.</title>
        <authorList>
            <person name="Mano J."/>
            <person name="Ono H."/>
            <person name="Tanaka T."/>
            <person name="Naito K."/>
            <person name="Sushida H."/>
            <person name="Ike M."/>
            <person name="Tokuyasu K."/>
            <person name="Kitaoka M."/>
        </authorList>
    </citation>
    <scope>NUCLEOTIDE SEQUENCE [LARGE SCALE GENOMIC DNA]</scope>
    <source>
        <strain evidence="4 5">BS15</strain>
    </source>
</reference>
<dbReference type="SUPFAM" id="SSF51412">
    <property type="entry name" value="Inosine monophosphate dehydrogenase (IMPDH)"/>
    <property type="match status" value="1"/>
</dbReference>
<dbReference type="InterPro" id="IPR013785">
    <property type="entry name" value="Aldolase_TIM"/>
</dbReference>
<dbReference type="Pfam" id="PF03060">
    <property type="entry name" value="NMO"/>
    <property type="match status" value="1"/>
</dbReference>
<comment type="caution">
    <text evidence="4">The sequence shown here is derived from an EMBL/GenBank/DDBJ whole genome shotgun (WGS) entry which is preliminary data.</text>
</comment>
<keyword evidence="3" id="KW-0560">Oxidoreductase</keyword>
<dbReference type="CDD" id="cd04730">
    <property type="entry name" value="NPD_like"/>
    <property type="match status" value="1"/>
</dbReference>
<protein>
    <recommendedName>
        <fullName evidence="6">Nitronate monooxygenase domain-containing protein</fullName>
    </recommendedName>
</protein>
<organism evidence="4 5">
    <name type="scientific">Rhodotorula paludigena</name>
    <dbReference type="NCBI Taxonomy" id="86838"/>
    <lineage>
        <taxon>Eukaryota</taxon>
        <taxon>Fungi</taxon>
        <taxon>Dikarya</taxon>
        <taxon>Basidiomycota</taxon>
        <taxon>Pucciniomycotina</taxon>
        <taxon>Microbotryomycetes</taxon>
        <taxon>Sporidiobolales</taxon>
        <taxon>Sporidiobolaceae</taxon>
        <taxon>Rhodotorula</taxon>
    </lineage>
</organism>